<evidence type="ECO:0000256" key="9">
    <source>
        <dbReference type="SAM" id="Phobius"/>
    </source>
</evidence>
<dbReference type="InterPro" id="IPR050482">
    <property type="entry name" value="Sensor_HK_TwoCompSys"/>
</dbReference>
<dbReference type="InterPro" id="IPR011712">
    <property type="entry name" value="Sig_transdc_His_kin_sub3_dim/P"/>
</dbReference>
<keyword evidence="3" id="KW-0597">Phosphoprotein</keyword>
<keyword evidence="9" id="KW-0472">Membrane</keyword>
<dbReference type="InterPro" id="IPR003594">
    <property type="entry name" value="HATPase_dom"/>
</dbReference>
<dbReference type="SMART" id="SM00387">
    <property type="entry name" value="HATPase_c"/>
    <property type="match status" value="1"/>
</dbReference>
<comment type="catalytic activity">
    <reaction evidence="1">
        <text>ATP + protein L-histidine = ADP + protein N-phospho-L-histidine.</text>
        <dbReference type="EC" id="2.7.13.3"/>
    </reaction>
</comment>
<evidence type="ECO:0000256" key="8">
    <source>
        <dbReference type="ARBA" id="ARBA00023012"/>
    </source>
</evidence>
<evidence type="ECO:0000256" key="4">
    <source>
        <dbReference type="ARBA" id="ARBA00022679"/>
    </source>
</evidence>
<reference evidence="11 12" key="1">
    <citation type="submission" date="2016-11" db="EMBL/GenBank/DDBJ databases">
        <title>Trade-off between light-utilization and light-protection in marine flavobacteria.</title>
        <authorList>
            <person name="Kumagai Y."/>
        </authorList>
    </citation>
    <scope>NUCLEOTIDE SEQUENCE [LARGE SCALE GENOMIC DNA]</scope>
    <source>
        <strain evidence="11 12">NBRC 107741</strain>
    </source>
</reference>
<evidence type="ECO:0000313" key="11">
    <source>
        <dbReference type="EMBL" id="PQB04159.1"/>
    </source>
</evidence>
<dbReference type="GO" id="GO:0016020">
    <property type="term" value="C:membrane"/>
    <property type="evidence" value="ECO:0007669"/>
    <property type="project" value="InterPro"/>
</dbReference>
<evidence type="ECO:0000256" key="7">
    <source>
        <dbReference type="ARBA" id="ARBA00022840"/>
    </source>
</evidence>
<dbReference type="Gene3D" id="1.20.5.1930">
    <property type="match status" value="1"/>
</dbReference>
<evidence type="ECO:0000256" key="1">
    <source>
        <dbReference type="ARBA" id="ARBA00000085"/>
    </source>
</evidence>
<comment type="caution">
    <text evidence="11">The sequence shown here is derived from an EMBL/GenBank/DDBJ whole genome shotgun (WGS) entry which is preliminary data.</text>
</comment>
<keyword evidence="4" id="KW-0808">Transferase</keyword>
<dbReference type="PANTHER" id="PTHR24421">
    <property type="entry name" value="NITRATE/NITRITE SENSOR PROTEIN NARX-RELATED"/>
    <property type="match status" value="1"/>
</dbReference>
<dbReference type="Proteomes" id="UP000239800">
    <property type="component" value="Unassembled WGS sequence"/>
</dbReference>
<dbReference type="Gene3D" id="3.30.565.10">
    <property type="entry name" value="Histidine kinase-like ATPase, C-terminal domain"/>
    <property type="match status" value="1"/>
</dbReference>
<dbReference type="InterPro" id="IPR036890">
    <property type="entry name" value="HATPase_C_sf"/>
</dbReference>
<protein>
    <recommendedName>
        <fullName evidence="2">histidine kinase</fullName>
        <ecNumber evidence="2">2.7.13.3</ecNumber>
    </recommendedName>
</protein>
<dbReference type="EC" id="2.7.13.3" evidence="2"/>
<dbReference type="CDD" id="cd16917">
    <property type="entry name" value="HATPase_UhpB-NarQ-NarX-like"/>
    <property type="match status" value="1"/>
</dbReference>
<proteinExistence type="predicted"/>
<dbReference type="GO" id="GO:0005524">
    <property type="term" value="F:ATP binding"/>
    <property type="evidence" value="ECO:0007669"/>
    <property type="project" value="UniProtKB-KW"/>
</dbReference>
<name>A0A2S7KNF1_9FLAO</name>
<dbReference type="AlphaFoldDB" id="A0A2S7KNF1"/>
<keyword evidence="6" id="KW-0418">Kinase</keyword>
<dbReference type="InterPro" id="IPR005467">
    <property type="entry name" value="His_kinase_dom"/>
</dbReference>
<feature type="transmembrane region" description="Helical" evidence="9">
    <location>
        <begin position="12"/>
        <end position="36"/>
    </location>
</feature>
<feature type="domain" description="Histidine kinase" evidence="10">
    <location>
        <begin position="77"/>
        <end position="268"/>
    </location>
</feature>
<dbReference type="GO" id="GO:0046983">
    <property type="term" value="F:protein dimerization activity"/>
    <property type="evidence" value="ECO:0007669"/>
    <property type="project" value="InterPro"/>
</dbReference>
<keyword evidence="12" id="KW-1185">Reference proteome</keyword>
<dbReference type="PROSITE" id="PS50109">
    <property type="entry name" value="HIS_KIN"/>
    <property type="match status" value="1"/>
</dbReference>
<keyword evidence="8" id="KW-0902">Two-component regulatory system</keyword>
<dbReference type="Pfam" id="PF07730">
    <property type="entry name" value="HisKA_3"/>
    <property type="match status" value="1"/>
</dbReference>
<dbReference type="Pfam" id="PF02518">
    <property type="entry name" value="HATPase_c"/>
    <property type="match status" value="1"/>
</dbReference>
<gene>
    <name evidence="11" type="ORF">BST85_04005</name>
</gene>
<dbReference type="PANTHER" id="PTHR24421:SF10">
    <property type="entry name" value="NITRATE_NITRITE SENSOR PROTEIN NARQ"/>
    <property type="match status" value="1"/>
</dbReference>
<dbReference type="RefSeq" id="WP_104812083.1">
    <property type="nucleotide sequence ID" value="NZ_MQUB01000001.1"/>
</dbReference>
<keyword evidence="7" id="KW-0067">ATP-binding</keyword>
<organism evidence="11 12">
    <name type="scientific">Aureitalea marina</name>
    <dbReference type="NCBI Taxonomy" id="930804"/>
    <lineage>
        <taxon>Bacteria</taxon>
        <taxon>Pseudomonadati</taxon>
        <taxon>Bacteroidota</taxon>
        <taxon>Flavobacteriia</taxon>
        <taxon>Flavobacteriales</taxon>
        <taxon>Flavobacteriaceae</taxon>
        <taxon>Aureitalea</taxon>
    </lineage>
</organism>
<keyword evidence="5" id="KW-0547">Nucleotide-binding</keyword>
<evidence type="ECO:0000256" key="6">
    <source>
        <dbReference type="ARBA" id="ARBA00022777"/>
    </source>
</evidence>
<keyword evidence="9" id="KW-0812">Transmembrane</keyword>
<evidence type="ECO:0000259" key="10">
    <source>
        <dbReference type="PROSITE" id="PS50109"/>
    </source>
</evidence>
<keyword evidence="9" id="KW-1133">Transmembrane helix</keyword>
<evidence type="ECO:0000256" key="3">
    <source>
        <dbReference type="ARBA" id="ARBA00022553"/>
    </source>
</evidence>
<dbReference type="SUPFAM" id="SSF55874">
    <property type="entry name" value="ATPase domain of HSP90 chaperone/DNA topoisomerase II/histidine kinase"/>
    <property type="match status" value="1"/>
</dbReference>
<dbReference type="GO" id="GO:0000155">
    <property type="term" value="F:phosphorelay sensor kinase activity"/>
    <property type="evidence" value="ECO:0007669"/>
    <property type="project" value="InterPro"/>
</dbReference>
<dbReference type="EMBL" id="MQUB01000001">
    <property type="protein sequence ID" value="PQB04159.1"/>
    <property type="molecule type" value="Genomic_DNA"/>
</dbReference>
<evidence type="ECO:0000313" key="12">
    <source>
        <dbReference type="Proteomes" id="UP000239800"/>
    </source>
</evidence>
<sequence>MDDQIFGGESSFLTPIVLSLGIIIFLAVGIVLFFFFSRKKIIQAQLDKAEVEIKAQRDLLKATLVTQEEERKRIAQDLHDAISSKLNVVSLNANLLRESGMPEDEVVHVGEKIAQVTAGVLESSRQIAHDLLPPTLVKFGLEAALEELTEEMTHGASFQLETDLDYQSGLLSPEEELHLFRIVQECLNNTFKYAEATQIDLNLRGFEKIVSLNYRDNGKGFDWEEKQRSSRGLGLSGIQNRVELLEGDLDIKSDLGKGFELTIKIDRS</sequence>
<evidence type="ECO:0000256" key="5">
    <source>
        <dbReference type="ARBA" id="ARBA00022741"/>
    </source>
</evidence>
<accession>A0A2S7KNF1</accession>
<dbReference type="OrthoDB" id="9778366at2"/>
<evidence type="ECO:0000256" key="2">
    <source>
        <dbReference type="ARBA" id="ARBA00012438"/>
    </source>
</evidence>